<dbReference type="Pfam" id="PF13641">
    <property type="entry name" value="Glyco_tranf_2_3"/>
    <property type="match status" value="1"/>
</dbReference>
<evidence type="ECO:0000256" key="4">
    <source>
        <dbReference type="SAM" id="Phobius"/>
    </source>
</evidence>
<evidence type="ECO:0000313" key="5">
    <source>
        <dbReference type="EMBL" id="GAA4116337.1"/>
    </source>
</evidence>
<keyword evidence="2" id="KW-0328">Glycosyltransferase</keyword>
<protein>
    <submittedName>
        <fullName evidence="5">Glycosyltransferase family 2 protein</fullName>
    </submittedName>
</protein>
<evidence type="ECO:0000256" key="2">
    <source>
        <dbReference type="ARBA" id="ARBA00022676"/>
    </source>
</evidence>
<dbReference type="Gene3D" id="3.90.550.10">
    <property type="entry name" value="Spore Coat Polysaccharide Biosynthesis Protein SpsA, Chain A"/>
    <property type="match status" value="1"/>
</dbReference>
<keyword evidence="4" id="KW-0812">Transmembrane</keyword>
<keyword evidence="4" id="KW-0472">Membrane</keyword>
<keyword evidence="3" id="KW-0808">Transferase</keyword>
<organism evidence="5 6">
    <name type="scientific">Nocardioides fonticola</name>
    <dbReference type="NCBI Taxonomy" id="450363"/>
    <lineage>
        <taxon>Bacteria</taxon>
        <taxon>Bacillati</taxon>
        <taxon>Actinomycetota</taxon>
        <taxon>Actinomycetes</taxon>
        <taxon>Propionibacteriales</taxon>
        <taxon>Nocardioidaceae</taxon>
        <taxon>Nocardioides</taxon>
    </lineage>
</organism>
<gene>
    <name evidence="5" type="ORF">GCM10022215_15930</name>
</gene>
<accession>A0ABP7XGW7</accession>
<proteinExistence type="inferred from homology"/>
<reference evidence="6" key="1">
    <citation type="journal article" date="2019" name="Int. J. Syst. Evol. Microbiol.">
        <title>The Global Catalogue of Microorganisms (GCM) 10K type strain sequencing project: providing services to taxonomists for standard genome sequencing and annotation.</title>
        <authorList>
            <consortium name="The Broad Institute Genomics Platform"/>
            <consortium name="The Broad Institute Genome Sequencing Center for Infectious Disease"/>
            <person name="Wu L."/>
            <person name="Ma J."/>
        </authorList>
    </citation>
    <scope>NUCLEOTIDE SEQUENCE [LARGE SCALE GENOMIC DNA]</scope>
    <source>
        <strain evidence="6">JCM 16703</strain>
    </source>
</reference>
<keyword evidence="4" id="KW-1133">Transmembrane helix</keyword>
<dbReference type="PANTHER" id="PTHR43630">
    <property type="entry name" value="POLY-BETA-1,6-N-ACETYL-D-GLUCOSAMINE SYNTHASE"/>
    <property type="match status" value="1"/>
</dbReference>
<name>A0ABP7XGW7_9ACTN</name>
<feature type="transmembrane region" description="Helical" evidence="4">
    <location>
        <begin position="391"/>
        <end position="409"/>
    </location>
</feature>
<evidence type="ECO:0000256" key="1">
    <source>
        <dbReference type="ARBA" id="ARBA00006739"/>
    </source>
</evidence>
<keyword evidence="6" id="KW-1185">Reference proteome</keyword>
<dbReference type="EMBL" id="BAAAZH010000012">
    <property type="protein sequence ID" value="GAA4116337.1"/>
    <property type="molecule type" value="Genomic_DNA"/>
</dbReference>
<feature type="transmembrane region" description="Helical" evidence="4">
    <location>
        <begin position="316"/>
        <end position="342"/>
    </location>
</feature>
<dbReference type="SUPFAM" id="SSF53448">
    <property type="entry name" value="Nucleotide-diphospho-sugar transferases"/>
    <property type="match status" value="1"/>
</dbReference>
<comment type="caution">
    <text evidence="5">The sequence shown here is derived from an EMBL/GenBank/DDBJ whole genome shotgun (WGS) entry which is preliminary data.</text>
</comment>
<dbReference type="InterPro" id="IPR029044">
    <property type="entry name" value="Nucleotide-diphossugar_trans"/>
</dbReference>
<sequence>MSDTTGLVTIDLTPASWFVALTVAYYAALFVLAHRRPAPPAGGATPLMVLVVPAHQEESVLAATLASLTALHYGGEHRVLVVDDGSTDATGTIADAWAARDPRVRVTHRRPPDAGLGKSEALNHGFGLVSRWAAAGDPWLGDHALEDVVLVIVDADGRLDPEALTTVAPYFADPRVASVQIGVRIANARDNALARMQDIEFVGFSWLVQIARDRLGSSGLGGNGQFTRASALASLGVAPWRPGALTEDLDLGLRLVAAGWRTRFCWAAHVEQQGLTSWRPLLRQRTRWIQGHYQCWRHLGALVGARRVAWTARADLALYLLLVVTVLVVSATVVVGLLGALGVVGVTNDLLLAVPYGRPRRLASLVLSVLPVVVFLRTYQRHSAHPFRWWQVPAAAVAFTGYGYMWFWVSLRALGNIALRRNRWVKTPRVGAA</sequence>
<feature type="transmembrane region" description="Helical" evidence="4">
    <location>
        <begin position="15"/>
        <end position="33"/>
    </location>
</feature>
<evidence type="ECO:0000313" key="6">
    <source>
        <dbReference type="Proteomes" id="UP001501495"/>
    </source>
</evidence>
<dbReference type="PANTHER" id="PTHR43630:SF1">
    <property type="entry name" value="POLY-BETA-1,6-N-ACETYL-D-GLUCOSAMINE SYNTHASE"/>
    <property type="match status" value="1"/>
</dbReference>
<dbReference type="RefSeq" id="WP_344732780.1">
    <property type="nucleotide sequence ID" value="NZ_BAAAZH010000012.1"/>
</dbReference>
<comment type="similarity">
    <text evidence="1">Belongs to the glycosyltransferase 2 family.</text>
</comment>
<evidence type="ECO:0000256" key="3">
    <source>
        <dbReference type="ARBA" id="ARBA00022679"/>
    </source>
</evidence>
<dbReference type="Proteomes" id="UP001501495">
    <property type="component" value="Unassembled WGS sequence"/>
</dbReference>